<name>A0AAN8XN28_POLSC</name>
<gene>
    <name evidence="2" type="ORF">RUM43_004383</name>
</gene>
<protein>
    <submittedName>
        <fullName evidence="2">Uncharacterized protein</fullName>
    </submittedName>
</protein>
<sequence>MDGESGDSSTEIRITASVPDTDDSDSRRKTGEIMCVSPKTVPAVLQPTDFSIKYSNNGTRFPCYDDKKNGGSDERNAEANAKTVVDCDLEFQGRAESNLKVAEYLGSKDGFREFRNNFQIGSTDSAIGLTKEQRVKATEFAVALNYNKDPHRTSDFAGMILHHHQRFVTPQLPPNVYIPLPLSSIHTLNLLLERL</sequence>
<evidence type="ECO:0000313" key="3">
    <source>
        <dbReference type="Proteomes" id="UP001372834"/>
    </source>
</evidence>
<feature type="region of interest" description="Disordered" evidence="1">
    <location>
        <begin position="1"/>
        <end position="30"/>
    </location>
</feature>
<proteinExistence type="predicted"/>
<dbReference type="Proteomes" id="UP001372834">
    <property type="component" value="Unassembled WGS sequence"/>
</dbReference>
<dbReference type="AlphaFoldDB" id="A0AAN8XN28"/>
<evidence type="ECO:0000313" key="2">
    <source>
        <dbReference type="EMBL" id="KAK6642881.1"/>
    </source>
</evidence>
<organism evidence="2 3">
    <name type="scientific">Polyplax serrata</name>
    <name type="common">Common mouse louse</name>
    <dbReference type="NCBI Taxonomy" id="468196"/>
    <lineage>
        <taxon>Eukaryota</taxon>
        <taxon>Metazoa</taxon>
        <taxon>Ecdysozoa</taxon>
        <taxon>Arthropoda</taxon>
        <taxon>Hexapoda</taxon>
        <taxon>Insecta</taxon>
        <taxon>Pterygota</taxon>
        <taxon>Neoptera</taxon>
        <taxon>Paraneoptera</taxon>
        <taxon>Psocodea</taxon>
        <taxon>Troctomorpha</taxon>
        <taxon>Phthiraptera</taxon>
        <taxon>Anoplura</taxon>
        <taxon>Polyplacidae</taxon>
        <taxon>Polyplax</taxon>
    </lineage>
</organism>
<feature type="compositionally biased region" description="Polar residues" evidence="1">
    <location>
        <begin position="1"/>
        <end position="12"/>
    </location>
</feature>
<dbReference type="EMBL" id="JAWJWE010000002">
    <property type="protein sequence ID" value="KAK6642881.1"/>
    <property type="molecule type" value="Genomic_DNA"/>
</dbReference>
<comment type="caution">
    <text evidence="2">The sequence shown here is derived from an EMBL/GenBank/DDBJ whole genome shotgun (WGS) entry which is preliminary data.</text>
</comment>
<evidence type="ECO:0000256" key="1">
    <source>
        <dbReference type="SAM" id="MobiDB-lite"/>
    </source>
</evidence>
<accession>A0AAN8XN28</accession>
<reference evidence="2 3" key="1">
    <citation type="submission" date="2023-10" db="EMBL/GenBank/DDBJ databases">
        <title>Genomes of two closely related lineages of the louse Polyplax serrata with different host specificities.</title>
        <authorList>
            <person name="Martinu J."/>
            <person name="Tarabai H."/>
            <person name="Stefka J."/>
            <person name="Hypsa V."/>
        </authorList>
    </citation>
    <scope>NUCLEOTIDE SEQUENCE [LARGE SCALE GENOMIC DNA]</scope>
    <source>
        <strain evidence="2">HR10_N</strain>
    </source>
</reference>